<dbReference type="SMART" id="SM00347">
    <property type="entry name" value="HTH_MARR"/>
    <property type="match status" value="1"/>
</dbReference>
<evidence type="ECO:0000256" key="3">
    <source>
        <dbReference type="ARBA" id="ARBA00023163"/>
    </source>
</evidence>
<dbReference type="Proteomes" id="UP000323653">
    <property type="component" value="Chromosome"/>
</dbReference>
<dbReference type="InterPro" id="IPR000835">
    <property type="entry name" value="HTH_MarR-typ"/>
</dbReference>
<reference evidence="5 6" key="1">
    <citation type="submission" date="2019-08" db="EMBL/GenBank/DDBJ databases">
        <title>Pedobacter sp. nov., isolated from Han river, South Korea.</title>
        <authorList>
            <person name="Lee D.-H."/>
            <person name="Kim Y.-S."/>
            <person name="Hwang E.-M."/>
            <person name="Le Tran T.C."/>
            <person name="Cha C.-J."/>
        </authorList>
    </citation>
    <scope>NUCLEOTIDE SEQUENCE [LARGE SCALE GENOMIC DNA]</scope>
    <source>
        <strain evidence="5 6">CJ43</strain>
    </source>
</reference>
<evidence type="ECO:0000313" key="5">
    <source>
        <dbReference type="EMBL" id="QEK50764.1"/>
    </source>
</evidence>
<keyword evidence="3" id="KW-0804">Transcription</keyword>
<dbReference type="PRINTS" id="PR00598">
    <property type="entry name" value="HTHMARR"/>
</dbReference>
<keyword evidence="1" id="KW-0805">Transcription regulation</keyword>
<dbReference type="EMBL" id="CP043329">
    <property type="protein sequence ID" value="QEK50764.1"/>
    <property type="molecule type" value="Genomic_DNA"/>
</dbReference>
<gene>
    <name evidence="5" type="ORF">FYC62_03085</name>
</gene>
<protein>
    <submittedName>
        <fullName evidence="5">MarR family transcriptional regulator</fullName>
    </submittedName>
</protein>
<dbReference type="InterPro" id="IPR039422">
    <property type="entry name" value="MarR/SlyA-like"/>
</dbReference>
<feature type="domain" description="HTH marR-type" evidence="4">
    <location>
        <begin position="6"/>
        <end position="140"/>
    </location>
</feature>
<dbReference type="SUPFAM" id="SSF46785">
    <property type="entry name" value="Winged helix' DNA-binding domain"/>
    <property type="match status" value="1"/>
</dbReference>
<name>A0A5C0VIB9_9SPHI</name>
<dbReference type="KEGG" id="pej:FYC62_03085"/>
<dbReference type="InterPro" id="IPR036388">
    <property type="entry name" value="WH-like_DNA-bd_sf"/>
</dbReference>
<evidence type="ECO:0000313" key="6">
    <source>
        <dbReference type="Proteomes" id="UP000323653"/>
    </source>
</evidence>
<evidence type="ECO:0000256" key="1">
    <source>
        <dbReference type="ARBA" id="ARBA00023015"/>
    </source>
</evidence>
<dbReference type="RefSeq" id="WP_039451694.1">
    <property type="nucleotide sequence ID" value="NZ_CP043329.1"/>
</dbReference>
<dbReference type="AlphaFoldDB" id="A0A5C0VIB9"/>
<dbReference type="GO" id="GO:0003700">
    <property type="term" value="F:DNA-binding transcription factor activity"/>
    <property type="evidence" value="ECO:0007669"/>
    <property type="project" value="InterPro"/>
</dbReference>
<dbReference type="InterPro" id="IPR036390">
    <property type="entry name" value="WH_DNA-bd_sf"/>
</dbReference>
<dbReference type="PROSITE" id="PS50995">
    <property type="entry name" value="HTH_MARR_2"/>
    <property type="match status" value="1"/>
</dbReference>
<dbReference type="GO" id="GO:0003677">
    <property type="term" value="F:DNA binding"/>
    <property type="evidence" value="ECO:0007669"/>
    <property type="project" value="UniProtKB-KW"/>
</dbReference>
<sequence length="144" mass="17371">MTKESFNTYSYLLDRTNRRIKQFAQKRFKEESFDITVDQWLVLKSLNEENDQNQSELAEQIGKDHPTLTRIIDLLCKKELIERRQLASDRRCFTIHLTEKGKQKMEEWAPKVAEIRMKAWENLTEKDYEDLKRILNTIYQSLEI</sequence>
<keyword evidence="6" id="KW-1185">Reference proteome</keyword>
<organism evidence="5 6">
    <name type="scientific">Pedobacter aquae</name>
    <dbReference type="NCBI Taxonomy" id="2605747"/>
    <lineage>
        <taxon>Bacteria</taxon>
        <taxon>Pseudomonadati</taxon>
        <taxon>Bacteroidota</taxon>
        <taxon>Sphingobacteriia</taxon>
        <taxon>Sphingobacteriales</taxon>
        <taxon>Sphingobacteriaceae</taxon>
        <taxon>Pedobacter</taxon>
    </lineage>
</organism>
<evidence type="ECO:0000259" key="4">
    <source>
        <dbReference type="PROSITE" id="PS50995"/>
    </source>
</evidence>
<dbReference type="Gene3D" id="1.10.10.10">
    <property type="entry name" value="Winged helix-like DNA-binding domain superfamily/Winged helix DNA-binding domain"/>
    <property type="match status" value="1"/>
</dbReference>
<keyword evidence="2" id="KW-0238">DNA-binding</keyword>
<dbReference type="PANTHER" id="PTHR33164:SF64">
    <property type="entry name" value="TRANSCRIPTIONAL REGULATOR SLYA"/>
    <property type="match status" value="1"/>
</dbReference>
<evidence type="ECO:0000256" key="2">
    <source>
        <dbReference type="ARBA" id="ARBA00023125"/>
    </source>
</evidence>
<dbReference type="PANTHER" id="PTHR33164">
    <property type="entry name" value="TRANSCRIPTIONAL REGULATOR, MARR FAMILY"/>
    <property type="match status" value="1"/>
</dbReference>
<dbReference type="Pfam" id="PF01047">
    <property type="entry name" value="MarR"/>
    <property type="match status" value="1"/>
</dbReference>
<accession>A0A5C0VIB9</accession>
<dbReference type="GO" id="GO:0006950">
    <property type="term" value="P:response to stress"/>
    <property type="evidence" value="ECO:0007669"/>
    <property type="project" value="TreeGrafter"/>
</dbReference>
<proteinExistence type="predicted"/>